<comment type="caution">
    <text evidence="2">The sequence shown here is derived from an EMBL/GenBank/DDBJ whole genome shotgun (WGS) entry which is preliminary data.</text>
</comment>
<dbReference type="EMBL" id="RXOC01000018">
    <property type="protein sequence ID" value="RXF67378.1"/>
    <property type="molecule type" value="Genomic_DNA"/>
</dbReference>
<dbReference type="RefSeq" id="WP_128771181.1">
    <property type="nucleotide sequence ID" value="NZ_RXOC01000018.1"/>
</dbReference>
<gene>
    <name evidence="2" type="ORF">EKH83_19715</name>
</gene>
<sequence>MKTPKKKPGTSKSTVSGAKSSNIKPADSRANKRFADDDDDDFDEPLEDLGEFNDFNEYDDDDDY</sequence>
<feature type="compositionally biased region" description="Acidic residues" evidence="1">
    <location>
        <begin position="36"/>
        <end position="64"/>
    </location>
</feature>
<evidence type="ECO:0000313" key="2">
    <source>
        <dbReference type="EMBL" id="RXF67378.1"/>
    </source>
</evidence>
<feature type="compositionally biased region" description="Basic and acidic residues" evidence="1">
    <location>
        <begin position="26"/>
        <end position="35"/>
    </location>
</feature>
<organism evidence="2 3">
    <name type="scientific">Arcticibacter tournemirensis</name>
    <dbReference type="NCBI Taxonomy" id="699437"/>
    <lineage>
        <taxon>Bacteria</taxon>
        <taxon>Pseudomonadati</taxon>
        <taxon>Bacteroidota</taxon>
        <taxon>Sphingobacteriia</taxon>
        <taxon>Sphingobacteriales</taxon>
        <taxon>Sphingobacteriaceae</taxon>
        <taxon>Arcticibacter</taxon>
    </lineage>
</organism>
<feature type="region of interest" description="Disordered" evidence="1">
    <location>
        <begin position="1"/>
        <end position="64"/>
    </location>
</feature>
<evidence type="ECO:0000256" key="1">
    <source>
        <dbReference type="SAM" id="MobiDB-lite"/>
    </source>
</evidence>
<proteinExistence type="predicted"/>
<evidence type="ECO:0000313" key="3">
    <source>
        <dbReference type="Proteomes" id="UP000290848"/>
    </source>
</evidence>
<protein>
    <submittedName>
        <fullName evidence="2">Uncharacterized protein</fullName>
    </submittedName>
</protein>
<dbReference type="AlphaFoldDB" id="A0A4Q0M389"/>
<dbReference type="Proteomes" id="UP000290848">
    <property type="component" value="Unassembled WGS sequence"/>
</dbReference>
<name>A0A4Q0M389_9SPHI</name>
<reference evidence="2 3" key="1">
    <citation type="submission" date="2018-12" db="EMBL/GenBank/DDBJ databases">
        <title>The Draft Genome Sequence of the Soil Bacterium Pedobacter tournemirensis R1.</title>
        <authorList>
            <person name="He J."/>
        </authorList>
    </citation>
    <scope>NUCLEOTIDE SEQUENCE [LARGE SCALE GENOMIC DNA]</scope>
    <source>
        <strain evidence="2 3">R1</strain>
    </source>
</reference>
<accession>A0A4Q0M389</accession>